<reference evidence="1 2" key="1">
    <citation type="journal article" date="2018" name="Biotechnol. Biofuels">
        <title>Integrative visual omics of the white-rot fungus Polyporus brumalis exposes the biotechnological potential of its oxidative enzymes for delignifying raw plant biomass.</title>
        <authorList>
            <person name="Miyauchi S."/>
            <person name="Rancon A."/>
            <person name="Drula E."/>
            <person name="Hage H."/>
            <person name="Chaduli D."/>
            <person name="Favel A."/>
            <person name="Grisel S."/>
            <person name="Henrissat B."/>
            <person name="Herpoel-Gimbert I."/>
            <person name="Ruiz-Duenas F.J."/>
            <person name="Chevret D."/>
            <person name="Hainaut M."/>
            <person name="Lin J."/>
            <person name="Wang M."/>
            <person name="Pangilinan J."/>
            <person name="Lipzen A."/>
            <person name="Lesage-Meessen L."/>
            <person name="Navarro D."/>
            <person name="Riley R."/>
            <person name="Grigoriev I.V."/>
            <person name="Zhou S."/>
            <person name="Raouche S."/>
            <person name="Rosso M.N."/>
        </authorList>
    </citation>
    <scope>NUCLEOTIDE SEQUENCE [LARGE SCALE GENOMIC DNA]</scope>
    <source>
        <strain evidence="1 2">BRFM 1820</strain>
    </source>
</reference>
<name>A0A371DRT3_9APHY</name>
<sequence length="199" mass="22427">MKQIELKQRKHSQHCKPTRVPPGCCTSCTSRTDTVHRTDSACPACHGRIVFVPRPPRDAHLVANIIGWRLLAGHHDAGRARESRVPNIDPDSPAGHRARALLPVVLRVRRPVVFSRRVSGRVLLVCFGHSYLLHELLGHWKRREGHHDPLAEQSRGLLGGVARGFVLLQLLELGGFLLLLQQLLPPLFTLQPRKQCQRR</sequence>
<evidence type="ECO:0000313" key="1">
    <source>
        <dbReference type="EMBL" id="RDX55257.1"/>
    </source>
</evidence>
<dbReference type="AlphaFoldDB" id="A0A371DRT3"/>
<protein>
    <submittedName>
        <fullName evidence="1">Uncharacterized protein</fullName>
    </submittedName>
</protein>
<gene>
    <name evidence="1" type="ORF">OH76DRAFT_881660</name>
</gene>
<dbReference type="OrthoDB" id="10621746at2759"/>
<dbReference type="Proteomes" id="UP000256964">
    <property type="component" value="Unassembled WGS sequence"/>
</dbReference>
<keyword evidence="2" id="KW-1185">Reference proteome</keyword>
<dbReference type="EMBL" id="KZ857383">
    <property type="protein sequence ID" value="RDX55257.1"/>
    <property type="molecule type" value="Genomic_DNA"/>
</dbReference>
<organism evidence="1 2">
    <name type="scientific">Lentinus brumalis</name>
    <dbReference type="NCBI Taxonomy" id="2498619"/>
    <lineage>
        <taxon>Eukaryota</taxon>
        <taxon>Fungi</taxon>
        <taxon>Dikarya</taxon>
        <taxon>Basidiomycota</taxon>
        <taxon>Agaricomycotina</taxon>
        <taxon>Agaricomycetes</taxon>
        <taxon>Polyporales</taxon>
        <taxon>Polyporaceae</taxon>
        <taxon>Lentinus</taxon>
    </lineage>
</organism>
<accession>A0A371DRT3</accession>
<proteinExistence type="predicted"/>
<evidence type="ECO:0000313" key="2">
    <source>
        <dbReference type="Proteomes" id="UP000256964"/>
    </source>
</evidence>